<dbReference type="OrthoDB" id="1939300at2759"/>
<reference evidence="2 3" key="1">
    <citation type="submission" date="2020-09" db="EMBL/GenBank/DDBJ databases">
        <title>De no assembly of potato wild relative species, Solanum commersonii.</title>
        <authorList>
            <person name="Cho K."/>
        </authorList>
    </citation>
    <scope>NUCLEOTIDE SEQUENCE [LARGE SCALE GENOMIC DNA]</scope>
    <source>
        <strain evidence="2">LZ3.2</strain>
        <tissue evidence="2">Leaf</tissue>
    </source>
</reference>
<organism evidence="2 3">
    <name type="scientific">Solanum commersonii</name>
    <name type="common">Commerson's wild potato</name>
    <name type="synonym">Commerson's nightshade</name>
    <dbReference type="NCBI Taxonomy" id="4109"/>
    <lineage>
        <taxon>Eukaryota</taxon>
        <taxon>Viridiplantae</taxon>
        <taxon>Streptophyta</taxon>
        <taxon>Embryophyta</taxon>
        <taxon>Tracheophyta</taxon>
        <taxon>Spermatophyta</taxon>
        <taxon>Magnoliopsida</taxon>
        <taxon>eudicotyledons</taxon>
        <taxon>Gunneridae</taxon>
        <taxon>Pentapetalae</taxon>
        <taxon>asterids</taxon>
        <taxon>lamiids</taxon>
        <taxon>Solanales</taxon>
        <taxon>Solanaceae</taxon>
        <taxon>Solanoideae</taxon>
        <taxon>Solaneae</taxon>
        <taxon>Solanum</taxon>
    </lineage>
</organism>
<evidence type="ECO:0000313" key="2">
    <source>
        <dbReference type="EMBL" id="KAG5629411.1"/>
    </source>
</evidence>
<accession>A0A9J6AYV0</accession>
<dbReference type="PANTHER" id="PTHR33233:SF17">
    <property type="entry name" value="DUF4283 DOMAIN-CONTAINING PROTEIN"/>
    <property type="match status" value="1"/>
</dbReference>
<dbReference type="EMBL" id="JACXVP010000001">
    <property type="protein sequence ID" value="KAG5629411.1"/>
    <property type="molecule type" value="Genomic_DNA"/>
</dbReference>
<evidence type="ECO:0000313" key="3">
    <source>
        <dbReference type="Proteomes" id="UP000824120"/>
    </source>
</evidence>
<feature type="compositionally biased region" description="Basic residues" evidence="1">
    <location>
        <begin position="1"/>
        <end position="11"/>
    </location>
</feature>
<protein>
    <recommendedName>
        <fullName evidence="4">DUF4283 domain-containing protein</fullName>
    </recommendedName>
</protein>
<feature type="compositionally biased region" description="Basic and acidic residues" evidence="1">
    <location>
        <begin position="53"/>
        <end position="67"/>
    </location>
</feature>
<evidence type="ECO:0008006" key="4">
    <source>
        <dbReference type="Google" id="ProtNLM"/>
    </source>
</evidence>
<proteinExistence type="predicted"/>
<dbReference type="AlphaFoldDB" id="A0A9J6AYV0"/>
<keyword evidence="3" id="KW-1185">Reference proteome</keyword>
<gene>
    <name evidence="2" type="ORF">H5410_001128</name>
</gene>
<feature type="region of interest" description="Disordered" evidence="1">
    <location>
        <begin position="253"/>
        <end position="273"/>
    </location>
</feature>
<feature type="region of interest" description="Disordered" evidence="1">
    <location>
        <begin position="197"/>
        <end position="219"/>
    </location>
</feature>
<evidence type="ECO:0000256" key="1">
    <source>
        <dbReference type="SAM" id="MobiDB-lite"/>
    </source>
</evidence>
<feature type="compositionally biased region" description="Polar residues" evidence="1">
    <location>
        <begin position="22"/>
        <end position="52"/>
    </location>
</feature>
<comment type="caution">
    <text evidence="2">The sequence shown here is derived from an EMBL/GenBank/DDBJ whole genome shotgun (WGS) entry which is preliminary data.</text>
</comment>
<dbReference type="Proteomes" id="UP000824120">
    <property type="component" value="Chromosome 1"/>
</dbReference>
<sequence length="273" mass="31114">MGRGRPRRAAQRHHEEEILHGISTSTNKTTQAAKQRFDSTPNTPEGTNNISEVKSDKSKGETSREEQWPELMQYRGMGGNNSQSLKGMNGIVIEDKYVIKLNMPEKTPEKPWANLFAMNHMAARGSSLEKPLYADECTTQTSRISFARILVEMGRIRILPTVIKIQDPKGRVIEQQVRYEWKLIFCQKYLQVGHSCDKPGVPPPKKGQGQGPQKEWKPTIGKELVKDNDQQTIEKLTPDQEEWQTVRHRVAKKGVMQTDYTGHDDNTNTEDTM</sequence>
<name>A0A9J6AYV0_SOLCO</name>
<dbReference type="PANTHER" id="PTHR33233">
    <property type="entry name" value="ENDONUCLEASE/EXONUCLEASE/PHOSPHATASE"/>
    <property type="match status" value="1"/>
</dbReference>
<feature type="region of interest" description="Disordered" evidence="1">
    <location>
        <begin position="1"/>
        <end position="68"/>
    </location>
</feature>